<evidence type="ECO:0000313" key="2">
    <source>
        <dbReference type="Proteomes" id="UP000001542"/>
    </source>
</evidence>
<sequence>MNFSTLADDLNATADICDDIITTNQKDQLDALKKTIQTLKNIIEQKDKLISTLKGNIDIIEQNTNNFMSELLENSKDEERNELLNNLLEEPDYNVKYSSLYQLLNIDYACSKKDKDVISRLRSQLFGHALLLVRISTHSEYRNLLLMDDYQENEEITAQTKDILFEMAQRTESLVSKVSDEEVEALPYGSIANVLGCEINLEERAEVMKELLATDTLDPNELKDMLLQETVITSILTNYSNKIIETMEELEEAKKDQLIGFKNRDTEVKDILEPVYLKLCKAFGQNNMEFSFDSFIDKSEQLADNLILARERTGIDNGLFTDYVDLTDRAIYKLSKKLKETQTILKRQTSNLSKCGNEGVWQKWARSLYAGLMGFENNPANDIDLRVAIEEACLTSVGNRKLAERLQSLRTQKQIIKNLPEISKRPMSFKTLLCTTMFAKRISKISGHSKAY</sequence>
<reference evidence="1" key="1">
    <citation type="submission" date="2006-10" db="EMBL/GenBank/DDBJ databases">
        <authorList>
            <person name="Amadeo P."/>
            <person name="Zhao Q."/>
            <person name="Wortman J."/>
            <person name="Fraser-Liggett C."/>
            <person name="Carlton J."/>
        </authorList>
    </citation>
    <scope>NUCLEOTIDE SEQUENCE</scope>
    <source>
        <strain evidence="1">G3</strain>
    </source>
</reference>
<dbReference type="OrthoDB" id="10671624at2759"/>
<dbReference type="KEGG" id="tva:4753352"/>
<dbReference type="EMBL" id="DS113797">
    <property type="protein sequence ID" value="EAX95596.1"/>
    <property type="molecule type" value="Genomic_DNA"/>
</dbReference>
<organism evidence="1 2">
    <name type="scientific">Trichomonas vaginalis (strain ATCC PRA-98 / G3)</name>
    <dbReference type="NCBI Taxonomy" id="412133"/>
    <lineage>
        <taxon>Eukaryota</taxon>
        <taxon>Metamonada</taxon>
        <taxon>Parabasalia</taxon>
        <taxon>Trichomonadida</taxon>
        <taxon>Trichomonadidae</taxon>
        <taxon>Trichomonas</taxon>
    </lineage>
</organism>
<evidence type="ECO:0000313" key="1">
    <source>
        <dbReference type="EMBL" id="EAX95596.1"/>
    </source>
</evidence>
<protein>
    <submittedName>
        <fullName evidence="1">Uncharacterized protein</fullName>
    </submittedName>
</protein>
<name>A2FHK5_TRIV3</name>
<dbReference type="InParanoid" id="A2FHK5"/>
<accession>A2FHK5</accession>
<dbReference type="Proteomes" id="UP000001542">
    <property type="component" value="Unassembled WGS sequence"/>
</dbReference>
<dbReference type="VEuPathDB" id="TrichDB:TVAGG3_0741600"/>
<proteinExistence type="predicted"/>
<dbReference type="AlphaFoldDB" id="A2FHK5"/>
<keyword evidence="2" id="KW-1185">Reference proteome</keyword>
<dbReference type="SMR" id="A2FHK5"/>
<reference evidence="1" key="2">
    <citation type="journal article" date="2007" name="Science">
        <title>Draft genome sequence of the sexually transmitted pathogen Trichomonas vaginalis.</title>
        <authorList>
            <person name="Carlton J.M."/>
            <person name="Hirt R.P."/>
            <person name="Silva J.C."/>
            <person name="Delcher A.L."/>
            <person name="Schatz M."/>
            <person name="Zhao Q."/>
            <person name="Wortman J.R."/>
            <person name="Bidwell S.L."/>
            <person name="Alsmark U.C.M."/>
            <person name="Besteiro S."/>
            <person name="Sicheritz-Ponten T."/>
            <person name="Noel C.J."/>
            <person name="Dacks J.B."/>
            <person name="Foster P.G."/>
            <person name="Simillion C."/>
            <person name="Van de Peer Y."/>
            <person name="Miranda-Saavedra D."/>
            <person name="Barton G.J."/>
            <person name="Westrop G.D."/>
            <person name="Mueller S."/>
            <person name="Dessi D."/>
            <person name="Fiori P.L."/>
            <person name="Ren Q."/>
            <person name="Paulsen I."/>
            <person name="Zhang H."/>
            <person name="Bastida-Corcuera F.D."/>
            <person name="Simoes-Barbosa A."/>
            <person name="Brown M.T."/>
            <person name="Hayes R.D."/>
            <person name="Mukherjee M."/>
            <person name="Okumura C.Y."/>
            <person name="Schneider R."/>
            <person name="Smith A.J."/>
            <person name="Vanacova S."/>
            <person name="Villalvazo M."/>
            <person name="Haas B.J."/>
            <person name="Pertea M."/>
            <person name="Feldblyum T.V."/>
            <person name="Utterback T.R."/>
            <person name="Shu C.L."/>
            <person name="Osoegawa K."/>
            <person name="de Jong P.J."/>
            <person name="Hrdy I."/>
            <person name="Horvathova L."/>
            <person name="Zubacova Z."/>
            <person name="Dolezal P."/>
            <person name="Malik S.B."/>
            <person name="Logsdon J.M. Jr."/>
            <person name="Henze K."/>
            <person name="Gupta A."/>
            <person name="Wang C.C."/>
            <person name="Dunne R.L."/>
            <person name="Upcroft J.A."/>
            <person name="Upcroft P."/>
            <person name="White O."/>
            <person name="Salzberg S.L."/>
            <person name="Tang P."/>
            <person name="Chiu C.-H."/>
            <person name="Lee Y.-S."/>
            <person name="Embley T.M."/>
            <person name="Coombs G.H."/>
            <person name="Mottram J.C."/>
            <person name="Tachezy J."/>
            <person name="Fraser-Liggett C.M."/>
            <person name="Johnson P.J."/>
        </authorList>
    </citation>
    <scope>NUCLEOTIDE SEQUENCE [LARGE SCALE GENOMIC DNA]</scope>
    <source>
        <strain evidence="1">G3</strain>
    </source>
</reference>
<dbReference type="RefSeq" id="XP_001308526.1">
    <property type="nucleotide sequence ID" value="XM_001308525.1"/>
</dbReference>
<gene>
    <name evidence="1" type="ORF">TVAG_459450</name>
</gene>
<dbReference type="VEuPathDB" id="TrichDB:TVAG_459450"/>